<keyword evidence="5 16" id="KW-0645">Protease</keyword>
<comment type="subcellular location">
    <subcellularLocation>
        <location evidence="1">Cell membrane</location>
        <topology evidence="1">Multi-pass membrane protein</topology>
    </subcellularLocation>
</comment>
<gene>
    <name evidence="22" type="ORF">BD01_0464</name>
</gene>
<evidence type="ECO:0000256" key="2">
    <source>
        <dbReference type="ARBA" id="ARBA00009579"/>
    </source>
</evidence>
<dbReference type="Gene3D" id="3.30.230.10">
    <property type="match status" value="1"/>
</dbReference>
<dbReference type="CDD" id="cd00081">
    <property type="entry name" value="Hint"/>
    <property type="match status" value="1"/>
</dbReference>
<dbReference type="PROSITE" id="PS50817">
    <property type="entry name" value="INTEIN_N_TER"/>
    <property type="match status" value="1"/>
</dbReference>
<dbReference type="InterPro" id="IPR004042">
    <property type="entry name" value="Intein_endonuc_central"/>
</dbReference>
<keyword evidence="7" id="KW-0547">Nucleotide-binding</keyword>
<dbReference type="Pfam" id="PF00158">
    <property type="entry name" value="Sigma54_activat"/>
    <property type="match status" value="1"/>
</dbReference>
<dbReference type="NCBIfam" id="TIGR00764">
    <property type="entry name" value="lon_rel"/>
    <property type="match status" value="1"/>
</dbReference>
<feature type="domain" description="Lon proteolytic" evidence="21">
    <location>
        <begin position="916"/>
        <end position="1095"/>
    </location>
</feature>
<dbReference type="GO" id="GO:0030163">
    <property type="term" value="P:protein catabolic process"/>
    <property type="evidence" value="ECO:0007669"/>
    <property type="project" value="InterPro"/>
</dbReference>
<evidence type="ECO:0000256" key="15">
    <source>
        <dbReference type="ARBA" id="ARBA00026070"/>
    </source>
</evidence>
<dbReference type="GO" id="GO:0016539">
    <property type="term" value="P:intein-mediated protein splicing"/>
    <property type="evidence" value="ECO:0007669"/>
    <property type="project" value="InterPro"/>
</dbReference>
<evidence type="ECO:0000256" key="18">
    <source>
        <dbReference type="SAM" id="Phobius"/>
    </source>
</evidence>
<dbReference type="PROSITE" id="PS50819">
    <property type="entry name" value="INTEIN_ENDONUCLEASE"/>
    <property type="match status" value="1"/>
</dbReference>
<keyword evidence="10 16" id="KW-0720">Serine protease</keyword>
<keyword evidence="9" id="KW-0068">Autocatalytic cleavage</keyword>
<evidence type="ECO:0000256" key="17">
    <source>
        <dbReference type="SAM" id="MobiDB-lite"/>
    </source>
</evidence>
<evidence type="ECO:0000256" key="3">
    <source>
        <dbReference type="ARBA" id="ARBA00022016"/>
    </source>
</evidence>
<dbReference type="InterPro" id="IPR000523">
    <property type="entry name" value="Mg_chelatse_chII-like_cat_dom"/>
</dbReference>
<dbReference type="GO" id="GO:0005886">
    <property type="term" value="C:plasma membrane"/>
    <property type="evidence" value="ECO:0007669"/>
    <property type="project" value="UniProtKB-SubCell"/>
</dbReference>
<dbReference type="PANTHER" id="PTHR10046">
    <property type="entry name" value="ATP DEPENDENT LON PROTEASE FAMILY MEMBER"/>
    <property type="match status" value="1"/>
</dbReference>
<dbReference type="GO" id="GO:0005524">
    <property type="term" value="F:ATP binding"/>
    <property type="evidence" value="ECO:0007669"/>
    <property type="project" value="UniProtKB-KW"/>
</dbReference>
<dbReference type="GO" id="GO:0004252">
    <property type="term" value="F:serine-type endopeptidase activity"/>
    <property type="evidence" value="ECO:0007669"/>
    <property type="project" value="UniProtKB-UniRule"/>
</dbReference>
<dbReference type="InterPro" id="IPR027065">
    <property type="entry name" value="Lon_Prtase"/>
</dbReference>
<dbReference type="STRING" id="195522.BD01_0464"/>
<dbReference type="InterPro" id="IPR046843">
    <property type="entry name" value="LonB_AAA-LID"/>
</dbReference>
<keyword evidence="12 18" id="KW-1133">Transmembrane helix</keyword>
<feature type="active site" evidence="16">
    <location>
        <position position="1002"/>
    </location>
</feature>
<feature type="active site" evidence="16">
    <location>
        <position position="1045"/>
    </location>
</feature>
<keyword evidence="23" id="KW-1185">Reference proteome</keyword>
<dbReference type="Pfam" id="PF01078">
    <property type="entry name" value="Mg_chelatase"/>
    <property type="match status" value="1"/>
</dbReference>
<dbReference type="SUPFAM" id="SSF52540">
    <property type="entry name" value="P-loop containing nucleoside triphosphate hydrolases"/>
    <property type="match status" value="1"/>
</dbReference>
<proteinExistence type="inferred from homology"/>
<evidence type="ECO:0000256" key="11">
    <source>
        <dbReference type="ARBA" id="ARBA00022840"/>
    </source>
</evidence>
<dbReference type="InterPro" id="IPR008269">
    <property type="entry name" value="Lon_proteolytic"/>
</dbReference>
<evidence type="ECO:0000259" key="20">
    <source>
        <dbReference type="PROSITE" id="PS50819"/>
    </source>
</evidence>
<name>W8PJ03_9EURY</name>
<keyword evidence="11" id="KW-0067">ATP-binding</keyword>
<evidence type="ECO:0000256" key="13">
    <source>
        <dbReference type="ARBA" id="ARBA00023000"/>
    </source>
</evidence>
<evidence type="ECO:0000256" key="4">
    <source>
        <dbReference type="ARBA" id="ARBA00022475"/>
    </source>
</evidence>
<feature type="region of interest" description="Disordered" evidence="17">
    <location>
        <begin position="1"/>
        <end position="20"/>
    </location>
</feature>
<dbReference type="Gene3D" id="3.40.50.300">
    <property type="entry name" value="P-loop containing nucleotide triphosphate hydrolases"/>
    <property type="match status" value="2"/>
</dbReference>
<organism evidence="22 23">
    <name type="scientific">Thermococcus nautili</name>
    <dbReference type="NCBI Taxonomy" id="195522"/>
    <lineage>
        <taxon>Archaea</taxon>
        <taxon>Methanobacteriati</taxon>
        <taxon>Methanobacteriota</taxon>
        <taxon>Thermococci</taxon>
        <taxon>Thermococcales</taxon>
        <taxon>Thermococcaceae</taxon>
        <taxon>Thermococcus</taxon>
    </lineage>
</organism>
<feature type="transmembrane region" description="Helical" evidence="18">
    <location>
        <begin position="139"/>
        <end position="172"/>
    </location>
</feature>
<reference evidence="22 23" key="1">
    <citation type="submission" date="2014-02" db="EMBL/GenBank/DDBJ databases">
        <title>Genome Sequence of an Hyperthermophilic Archaeon, Thermococcus nautili 30-1, producing viral vesicles.</title>
        <authorList>
            <person name="Oberto J."/>
            <person name="Gaudin M."/>
            <person name="Cossu M."/>
            <person name="Gorlas A."/>
            <person name="Slesarev A."/>
            <person name="Marguet E."/>
            <person name="Forterre P."/>
        </authorList>
    </citation>
    <scope>NUCLEOTIDE SEQUENCE [LARGE SCALE GENOMIC DNA]</scope>
    <source>
        <strain evidence="22 23">30-1</strain>
    </source>
</reference>
<feature type="domain" description="DOD-type homing endonuclease" evidence="20">
    <location>
        <begin position="429"/>
        <end position="584"/>
    </location>
</feature>
<dbReference type="InterPro" id="IPR027434">
    <property type="entry name" value="Homing_endonucl"/>
</dbReference>
<dbReference type="InterPro" id="IPR014721">
    <property type="entry name" value="Ribsml_uS5_D2-typ_fold_subgr"/>
</dbReference>
<dbReference type="PROSITE" id="PS50045">
    <property type="entry name" value="SIGMA54_INTERACT_4"/>
    <property type="match status" value="1"/>
</dbReference>
<dbReference type="eggNOG" id="arCOG03158">
    <property type="taxonomic scope" value="Archaea"/>
</dbReference>
<accession>W8PJ03</accession>
<feature type="domain" description="Sigma-54 factor interaction" evidence="19">
    <location>
        <begin position="676"/>
        <end position="801"/>
    </location>
</feature>
<dbReference type="InterPro" id="IPR036844">
    <property type="entry name" value="Hint_dom_sf"/>
</dbReference>
<dbReference type="GO" id="GO:0004519">
    <property type="term" value="F:endonuclease activity"/>
    <property type="evidence" value="ECO:0007669"/>
    <property type="project" value="InterPro"/>
</dbReference>
<dbReference type="Gene3D" id="1.10.8.60">
    <property type="match status" value="1"/>
</dbReference>
<dbReference type="InterPro" id="IPR027417">
    <property type="entry name" value="P-loop_NTPase"/>
</dbReference>
<dbReference type="Pfam" id="PF20436">
    <property type="entry name" value="LonB_AAA-LID"/>
    <property type="match status" value="1"/>
</dbReference>
<keyword evidence="6 18" id="KW-0812">Transmembrane</keyword>
<evidence type="ECO:0000256" key="7">
    <source>
        <dbReference type="ARBA" id="ARBA00022741"/>
    </source>
</evidence>
<dbReference type="SUPFAM" id="SSF54211">
    <property type="entry name" value="Ribosomal protein S5 domain 2-like"/>
    <property type="match status" value="1"/>
</dbReference>
<dbReference type="PRINTS" id="PR00830">
    <property type="entry name" value="ENDOLAPTASE"/>
</dbReference>
<keyword evidence="4" id="KW-1003">Cell membrane</keyword>
<evidence type="ECO:0000256" key="10">
    <source>
        <dbReference type="ARBA" id="ARBA00022825"/>
    </source>
</evidence>
<dbReference type="eggNOG" id="arCOG02160">
    <property type="taxonomic scope" value="Archaea"/>
</dbReference>
<comment type="subunit">
    <text evidence="15">Homohexamer. Organized in a ring with a central cavity.</text>
</comment>
<comment type="similarity">
    <text evidence="2">Belongs to the peptidase S16 family. Archaeal LonB subfamily.</text>
</comment>
<dbReference type="KEGG" id="tnu:BD01_0464"/>
<sequence>MREGKEMGEEEMVKEKPLPREYGEKLDLGVEFETTEEIKVPEKLIDQVIGQDHAVEVIKTAATQRRHVLLIGEPGTGKSMLGQAMAELLPTENLEDILVFPNPEDENMPKIKTVPACQGRRIVEKYREKAKSQESMKSYILLFVMFTVMFALFLQFTATTLLMGIFVIILTMMALSNMRFRNTVLVPKLLVDNCGRTKAPFIDATGAHAGALLGDVRHDPFQCFSGNESVVIRENGKVRAVKLRNFVENALKNPSGEGMDGDVRVIYHDFRDENVEVLTREGFTKLLYANKRVGKQRLRRIVNLEKDYWLALTPDHRVYTPSGLKEVGELTERDELISVPVVVLDEFGIARTYGEEDKLRDYFRWMEHRERTGHGYKRASKELGIKASTLRWWEKGAKPKSLKMAEELKGLGLLPLRSDDERLEKVALLMGALFSDGNIDRNLNTLSFISSEKEAVERFVGALKELFGEFDYEIKENREAKGSSVLFRTWDRRIIRFFVALGAPVGNKTRVRLELPWWVKLRPSLFLAFFDGFYSGDGSVPRFARYKDGIKFNGTLEVAQLTEELDNKLPFFEELAWHLGLLGIDAKVRVDEARGKHKVRLILSQSIDNVLTFLEFVPISLSPAKREKFIAEVEKYLNEAGDSRHADRLDELRKWFERVKKGERRAFIETWEEVEVTYNLTTEKGNLIANGLFVKNSGGLGTPAHERVEPGMIHRAHKGVLFIDEIATLTLKMQQSLLTAMQEKKFPITGQSELSSGAMVRTEPVPCDFILVAAGNLDTIEKMHPALRSRIRGYGYEVYMRTTMPDTIENRRKLVQFVAQEVKRDGKIPHFTREAVEEIVREAQKRAGRKGHLTLRLRDLGGIVRAAGDIAIKKGKKIVEREDVLEALKLAKPLEKQLADWYIERKKEYQVIKSEGSEIGRVNGLAVIGEESGIVLPIEAVVAPAASKEEGKIIVTGKLGEIAKEAVQNVSAIIKRYKGEDISRYDIHVQFLQTYEGVEGDSASISVATAVISALENIPIRQDVAMTGSLSVRGEVLPIGGATPKIEAAIEAGIKKVIIPKANEKDVFLSPDKAEKIEIYPVERIDEVLEIALEDSPAKDELLRKIRETLPLAH</sequence>
<dbReference type="InterPro" id="IPR003586">
    <property type="entry name" value="Hint_dom_C"/>
</dbReference>
<evidence type="ECO:0000256" key="6">
    <source>
        <dbReference type="ARBA" id="ARBA00022692"/>
    </source>
</evidence>
<dbReference type="GO" id="GO:0004176">
    <property type="term" value="F:ATP-dependent peptidase activity"/>
    <property type="evidence" value="ECO:0007669"/>
    <property type="project" value="UniProtKB-UniRule"/>
</dbReference>
<dbReference type="Proteomes" id="UP000019434">
    <property type="component" value="Chromosome"/>
</dbReference>
<dbReference type="InterPro" id="IPR020568">
    <property type="entry name" value="Ribosomal_Su5_D2-typ_SF"/>
</dbReference>
<dbReference type="InterPro" id="IPR030934">
    <property type="entry name" value="Intein_C"/>
</dbReference>
<dbReference type="PROSITE" id="PS50818">
    <property type="entry name" value="INTEIN_C_TER"/>
    <property type="match status" value="1"/>
</dbReference>
<evidence type="ECO:0000256" key="8">
    <source>
        <dbReference type="ARBA" id="ARBA00022801"/>
    </source>
</evidence>
<dbReference type="InterPro" id="IPR004663">
    <property type="entry name" value="Lon_arc"/>
</dbReference>
<evidence type="ECO:0000256" key="9">
    <source>
        <dbReference type="ARBA" id="ARBA00022813"/>
    </source>
</evidence>
<dbReference type="SUPFAM" id="SSF55608">
    <property type="entry name" value="Homing endonucleases"/>
    <property type="match status" value="1"/>
</dbReference>
<dbReference type="Pfam" id="PF05362">
    <property type="entry name" value="Lon_C"/>
    <property type="match status" value="1"/>
</dbReference>
<evidence type="ECO:0000256" key="1">
    <source>
        <dbReference type="ARBA" id="ARBA00004651"/>
    </source>
</evidence>
<keyword evidence="8 16" id="KW-0378">Hydrolase</keyword>
<keyword evidence="14 18" id="KW-0472">Membrane</keyword>
<dbReference type="NCBIfam" id="TIGR01445">
    <property type="entry name" value="intein_Nterm"/>
    <property type="match status" value="1"/>
</dbReference>
<dbReference type="InterPro" id="IPR002078">
    <property type="entry name" value="Sigma_54_int"/>
</dbReference>
<dbReference type="SMART" id="SM00306">
    <property type="entry name" value="HintN"/>
    <property type="match status" value="1"/>
</dbReference>
<dbReference type="HOGENOM" id="CLU_281280_0_0_2"/>
<evidence type="ECO:0000256" key="16">
    <source>
        <dbReference type="PROSITE-ProRule" id="PRU01122"/>
    </source>
</evidence>
<evidence type="ECO:0000256" key="14">
    <source>
        <dbReference type="ARBA" id="ARBA00023136"/>
    </source>
</evidence>
<dbReference type="SUPFAM" id="SSF51294">
    <property type="entry name" value="Hedgehog/intein (Hint) domain"/>
    <property type="match status" value="1"/>
</dbReference>
<dbReference type="PROSITE" id="PS51786">
    <property type="entry name" value="LON_PROTEOLYTIC"/>
    <property type="match status" value="1"/>
</dbReference>
<dbReference type="Gene3D" id="2.170.16.10">
    <property type="entry name" value="Hedgehog/Intein (Hint) domain"/>
    <property type="match status" value="1"/>
</dbReference>
<evidence type="ECO:0000259" key="21">
    <source>
        <dbReference type="PROSITE" id="PS51786"/>
    </source>
</evidence>
<dbReference type="SMART" id="SM00305">
    <property type="entry name" value="HintC"/>
    <property type="match status" value="1"/>
</dbReference>
<evidence type="ECO:0000313" key="22">
    <source>
        <dbReference type="EMBL" id="AHL22089.1"/>
    </source>
</evidence>
<dbReference type="Gene3D" id="3.10.28.10">
    <property type="entry name" value="Homing endonucleases"/>
    <property type="match status" value="1"/>
</dbReference>
<dbReference type="GO" id="GO:0006355">
    <property type="term" value="P:regulation of DNA-templated transcription"/>
    <property type="evidence" value="ECO:0007669"/>
    <property type="project" value="InterPro"/>
</dbReference>
<dbReference type="InterPro" id="IPR003587">
    <property type="entry name" value="Hint_dom_N"/>
</dbReference>
<evidence type="ECO:0000313" key="23">
    <source>
        <dbReference type="Proteomes" id="UP000019434"/>
    </source>
</evidence>
<dbReference type="EMBL" id="CP007264">
    <property type="protein sequence ID" value="AHL22089.1"/>
    <property type="molecule type" value="Genomic_DNA"/>
</dbReference>
<protein>
    <recommendedName>
        <fullName evidence="3">Archaeal Lon protease</fullName>
    </recommendedName>
</protein>
<dbReference type="AlphaFoldDB" id="W8PJ03"/>
<evidence type="ECO:0000256" key="5">
    <source>
        <dbReference type="ARBA" id="ARBA00022670"/>
    </source>
</evidence>
<keyword evidence="13" id="KW-0651">Protein splicing</keyword>
<evidence type="ECO:0000259" key="19">
    <source>
        <dbReference type="PROSITE" id="PS50045"/>
    </source>
</evidence>
<evidence type="ECO:0000256" key="12">
    <source>
        <dbReference type="ARBA" id="ARBA00022989"/>
    </source>
</evidence>
<dbReference type="InterPro" id="IPR006141">
    <property type="entry name" value="Intein_N"/>
</dbReference>